<dbReference type="OrthoDB" id="9802228at2"/>
<evidence type="ECO:0000313" key="11">
    <source>
        <dbReference type="EMBL" id="QEK13468.1"/>
    </source>
</evidence>
<dbReference type="SUPFAM" id="SSF46767">
    <property type="entry name" value="Methylated DNA-protein cysteine methyltransferase, C-terminal domain"/>
    <property type="match status" value="1"/>
</dbReference>
<dbReference type="PANTHER" id="PTHR10815:SF13">
    <property type="entry name" value="METHYLATED-DNA--PROTEIN-CYSTEINE METHYLTRANSFERASE"/>
    <property type="match status" value="1"/>
</dbReference>
<dbReference type="InterPro" id="IPR008332">
    <property type="entry name" value="MethylG_MeTrfase_N"/>
</dbReference>
<dbReference type="InterPro" id="IPR023546">
    <property type="entry name" value="MGMT"/>
</dbReference>
<dbReference type="InterPro" id="IPR036217">
    <property type="entry name" value="MethylDNA_cys_MeTrfase_DNAb"/>
</dbReference>
<keyword evidence="3 8" id="KW-0489">Methyltransferase</keyword>
<dbReference type="PANTHER" id="PTHR10815">
    <property type="entry name" value="METHYLATED-DNA--PROTEIN-CYSTEINE METHYLTRANSFERASE"/>
    <property type="match status" value="1"/>
</dbReference>
<comment type="subcellular location">
    <subcellularLocation>
        <location evidence="8">Cytoplasm</location>
    </subcellularLocation>
</comment>
<evidence type="ECO:0000256" key="1">
    <source>
        <dbReference type="ARBA" id="ARBA00001286"/>
    </source>
</evidence>
<dbReference type="NCBIfam" id="TIGR00589">
    <property type="entry name" value="ogt"/>
    <property type="match status" value="1"/>
</dbReference>
<keyword evidence="5 8" id="KW-0227">DNA damage</keyword>
<protein>
    <recommendedName>
        <fullName evidence="8">Methylated-DNA--protein-cysteine methyltransferase</fullName>
        <ecNumber evidence="8">2.1.1.63</ecNumber>
    </recommendedName>
    <alternativeName>
        <fullName evidence="8">6-O-methylguanine-DNA methyltransferase</fullName>
        <shortName evidence="8">MGMT</shortName>
    </alternativeName>
    <alternativeName>
        <fullName evidence="8">O-6-methylguanine-DNA-alkyltransferase</fullName>
    </alternativeName>
</protein>
<dbReference type="InterPro" id="IPR036388">
    <property type="entry name" value="WH-like_DNA-bd_sf"/>
</dbReference>
<evidence type="ECO:0000256" key="8">
    <source>
        <dbReference type="HAMAP-Rule" id="MF_00772"/>
    </source>
</evidence>
<dbReference type="PROSITE" id="PS00374">
    <property type="entry name" value="MGMT"/>
    <property type="match status" value="1"/>
</dbReference>
<accession>A0A5C0SJV6</accession>
<dbReference type="Proteomes" id="UP000324646">
    <property type="component" value="Chromosome"/>
</dbReference>
<feature type="active site" description="Nucleophile; methyl group acceptor" evidence="8">
    <location>
        <position position="122"/>
    </location>
</feature>
<dbReference type="EMBL" id="CP042243">
    <property type="protein sequence ID" value="QEK13468.1"/>
    <property type="molecule type" value="Genomic_DNA"/>
</dbReference>
<dbReference type="InterPro" id="IPR014048">
    <property type="entry name" value="MethylDNA_cys_MeTrfase_DNA-bd"/>
</dbReference>
<proteinExistence type="inferred from homology"/>
<comment type="similarity">
    <text evidence="8">Belongs to the MGMT family.</text>
</comment>
<evidence type="ECO:0000256" key="2">
    <source>
        <dbReference type="ARBA" id="ARBA00022490"/>
    </source>
</evidence>
<gene>
    <name evidence="11" type="ORF">FQB35_15025</name>
</gene>
<feature type="domain" description="Methylated-DNA-[protein]-cysteine S-methyltransferase DNA binding" evidence="9">
    <location>
        <begin position="71"/>
        <end position="150"/>
    </location>
</feature>
<dbReference type="GO" id="GO:0005737">
    <property type="term" value="C:cytoplasm"/>
    <property type="evidence" value="ECO:0007669"/>
    <property type="project" value="UniProtKB-SubCell"/>
</dbReference>
<evidence type="ECO:0000256" key="5">
    <source>
        <dbReference type="ARBA" id="ARBA00022763"/>
    </source>
</evidence>
<dbReference type="KEGG" id="crs:FQB35_15025"/>
<dbReference type="FunFam" id="1.10.10.10:FF:000337">
    <property type="entry name" value="Methylated-DNA--protein-cysteine methyltransferase"/>
    <property type="match status" value="1"/>
</dbReference>
<dbReference type="SUPFAM" id="SSF53155">
    <property type="entry name" value="Methylated DNA-protein cysteine methyltransferase domain"/>
    <property type="match status" value="1"/>
</dbReference>
<dbReference type="InterPro" id="IPR036631">
    <property type="entry name" value="MGMT_N_sf"/>
</dbReference>
<comment type="function">
    <text evidence="8">Involved in the cellular defense against the biological effects of O6-methylguanine (O6-MeG) and O4-methylthymine (O4-MeT) in DNA. Repairs the methylated nucleobase in DNA by stoichiometrically transferring the methyl group to a cysteine residue in the enzyme. This is a suicide reaction: the enzyme is irreversibly inactivated.</text>
</comment>
<dbReference type="GO" id="GO:0032259">
    <property type="term" value="P:methylation"/>
    <property type="evidence" value="ECO:0007669"/>
    <property type="project" value="UniProtKB-KW"/>
</dbReference>
<dbReference type="GO" id="GO:0003908">
    <property type="term" value="F:methylated-DNA-[protein]-cysteine S-methyltransferase activity"/>
    <property type="evidence" value="ECO:0007669"/>
    <property type="project" value="UniProtKB-UniRule"/>
</dbReference>
<dbReference type="InterPro" id="IPR001497">
    <property type="entry name" value="MethylDNA_cys_MeTrfase_AS"/>
</dbReference>
<comment type="catalytic activity">
    <reaction evidence="7 8">
        <text>a 6-O-methyl-2'-deoxyguanosine in DNA + L-cysteinyl-[protein] = S-methyl-L-cysteinyl-[protein] + a 2'-deoxyguanosine in DNA</text>
        <dbReference type="Rhea" id="RHEA:24000"/>
        <dbReference type="Rhea" id="RHEA-COMP:10131"/>
        <dbReference type="Rhea" id="RHEA-COMP:10132"/>
        <dbReference type="Rhea" id="RHEA-COMP:11367"/>
        <dbReference type="Rhea" id="RHEA-COMP:11368"/>
        <dbReference type="ChEBI" id="CHEBI:29950"/>
        <dbReference type="ChEBI" id="CHEBI:82612"/>
        <dbReference type="ChEBI" id="CHEBI:85445"/>
        <dbReference type="ChEBI" id="CHEBI:85448"/>
        <dbReference type="EC" id="2.1.1.63"/>
    </reaction>
</comment>
<evidence type="ECO:0000259" key="10">
    <source>
        <dbReference type="Pfam" id="PF02870"/>
    </source>
</evidence>
<keyword evidence="2 8" id="KW-0963">Cytoplasm</keyword>
<evidence type="ECO:0000256" key="4">
    <source>
        <dbReference type="ARBA" id="ARBA00022679"/>
    </source>
</evidence>
<dbReference type="Gene3D" id="1.10.10.10">
    <property type="entry name" value="Winged helix-like DNA-binding domain superfamily/Winged helix DNA-binding domain"/>
    <property type="match status" value="1"/>
</dbReference>
<evidence type="ECO:0000259" key="9">
    <source>
        <dbReference type="Pfam" id="PF01035"/>
    </source>
</evidence>
<dbReference type="RefSeq" id="WP_148810640.1">
    <property type="nucleotide sequence ID" value="NZ_CP042243.1"/>
</dbReference>
<keyword evidence="6 8" id="KW-0234">DNA repair</keyword>
<sequence>MKAYSIYYNSPIGIMEIVSTKESILSIEFVHKENFVSEVPYILKKAYIQLEEYFQGKRKKFDLSLYLQGTDFQKKVWSALMEIGYGKVVSYKDIAKAIGNEKAARGVGNANNQNKIPIVIPCHRVIGSNGKLTGYEGGLWRKEWLIEHEKKFMGKTT</sequence>
<evidence type="ECO:0000256" key="6">
    <source>
        <dbReference type="ARBA" id="ARBA00023204"/>
    </source>
</evidence>
<name>A0A5C0SJV6_CRATE</name>
<evidence type="ECO:0000256" key="7">
    <source>
        <dbReference type="ARBA" id="ARBA00049348"/>
    </source>
</evidence>
<dbReference type="GO" id="GO:0006307">
    <property type="term" value="P:DNA alkylation repair"/>
    <property type="evidence" value="ECO:0007669"/>
    <property type="project" value="UniProtKB-UniRule"/>
</dbReference>
<dbReference type="Pfam" id="PF01035">
    <property type="entry name" value="DNA_binding_1"/>
    <property type="match status" value="1"/>
</dbReference>
<comment type="catalytic activity">
    <reaction evidence="1 8">
        <text>a 4-O-methyl-thymidine in DNA + L-cysteinyl-[protein] = a thymidine in DNA + S-methyl-L-cysteinyl-[protein]</text>
        <dbReference type="Rhea" id="RHEA:53428"/>
        <dbReference type="Rhea" id="RHEA-COMP:10131"/>
        <dbReference type="Rhea" id="RHEA-COMP:10132"/>
        <dbReference type="Rhea" id="RHEA-COMP:13555"/>
        <dbReference type="Rhea" id="RHEA-COMP:13556"/>
        <dbReference type="ChEBI" id="CHEBI:29950"/>
        <dbReference type="ChEBI" id="CHEBI:82612"/>
        <dbReference type="ChEBI" id="CHEBI:137386"/>
        <dbReference type="ChEBI" id="CHEBI:137387"/>
        <dbReference type="EC" id="2.1.1.63"/>
    </reaction>
</comment>
<comment type="miscellaneous">
    <text evidence="8">This enzyme catalyzes only one turnover and therefore is not strictly catalytic. According to one definition, an enzyme is a biocatalyst that acts repeatedly and over many reaction cycles.</text>
</comment>
<dbReference type="HAMAP" id="MF_00772">
    <property type="entry name" value="OGT"/>
    <property type="match status" value="1"/>
</dbReference>
<dbReference type="CDD" id="cd06445">
    <property type="entry name" value="ATase"/>
    <property type="match status" value="1"/>
</dbReference>
<dbReference type="Gene3D" id="3.30.160.70">
    <property type="entry name" value="Methylated DNA-protein cysteine methyltransferase domain"/>
    <property type="match status" value="1"/>
</dbReference>
<keyword evidence="12" id="KW-1185">Reference proteome</keyword>
<evidence type="ECO:0000313" key="12">
    <source>
        <dbReference type="Proteomes" id="UP000324646"/>
    </source>
</evidence>
<feature type="domain" description="Methylguanine DNA methyltransferase ribonuclease-like" evidence="10">
    <location>
        <begin position="4"/>
        <end position="65"/>
    </location>
</feature>
<keyword evidence="4 8" id="KW-0808">Transferase</keyword>
<reference evidence="11 12" key="1">
    <citation type="submission" date="2019-07" db="EMBL/GenBank/DDBJ databases">
        <title>Complete genome of Crassaminicella thermophila SY095.</title>
        <authorList>
            <person name="Li X."/>
        </authorList>
    </citation>
    <scope>NUCLEOTIDE SEQUENCE [LARGE SCALE GENOMIC DNA]</scope>
    <source>
        <strain evidence="11 12">SY095</strain>
    </source>
</reference>
<dbReference type="AlphaFoldDB" id="A0A5C0SJV6"/>
<organism evidence="11 12">
    <name type="scientific">Crassaminicella thermophila</name>
    <dbReference type="NCBI Taxonomy" id="2599308"/>
    <lineage>
        <taxon>Bacteria</taxon>
        <taxon>Bacillati</taxon>
        <taxon>Bacillota</taxon>
        <taxon>Clostridia</taxon>
        <taxon>Eubacteriales</taxon>
        <taxon>Clostridiaceae</taxon>
        <taxon>Crassaminicella</taxon>
    </lineage>
</organism>
<evidence type="ECO:0000256" key="3">
    <source>
        <dbReference type="ARBA" id="ARBA00022603"/>
    </source>
</evidence>
<dbReference type="Pfam" id="PF02870">
    <property type="entry name" value="Methyltransf_1N"/>
    <property type="match status" value="1"/>
</dbReference>
<dbReference type="EC" id="2.1.1.63" evidence="8"/>